<feature type="non-terminal residue" evidence="2">
    <location>
        <position position="1"/>
    </location>
</feature>
<keyword evidence="1" id="KW-0175">Coiled coil</keyword>
<sequence>SPINPSLPPGDPRNVLVTRDPWGDMVIDRLGMVCGRGNPGGPADVAATPPFVFITANRLTYIARRATGKSATDTNGVDFLHKTQVPRHRSKGTYSRPDPESALSLLPRVMDVRGVATPLSEGKPAYEMMETDPDWVPSLHMGHTEMKTTNTGRFNRCQEREKARQEAEMVKATALQEEEALVHEAQLQADASATATVATQTDLTGTDMPQFDAGHLRLMQEEINRLAEENHRLKKELQDKELTEESFKEDDTK</sequence>
<comment type="caution">
    <text evidence="2">The sequence shown here is derived from an EMBL/GenBank/DDBJ whole genome shotgun (WGS) entry which is preliminary data.</text>
</comment>
<accession>A0ABD0L6M9</accession>
<feature type="coiled-coil region" evidence="1">
    <location>
        <begin position="216"/>
        <end position="250"/>
    </location>
</feature>
<dbReference type="Proteomes" id="UP001519460">
    <property type="component" value="Unassembled WGS sequence"/>
</dbReference>
<name>A0ABD0L6M9_9CAEN</name>
<keyword evidence="3" id="KW-1185">Reference proteome</keyword>
<evidence type="ECO:0000256" key="1">
    <source>
        <dbReference type="SAM" id="Coils"/>
    </source>
</evidence>
<dbReference type="AlphaFoldDB" id="A0ABD0L6M9"/>
<feature type="non-terminal residue" evidence="2">
    <location>
        <position position="253"/>
    </location>
</feature>
<dbReference type="EMBL" id="JACVVK020000076">
    <property type="protein sequence ID" value="KAK7495254.1"/>
    <property type="molecule type" value="Genomic_DNA"/>
</dbReference>
<gene>
    <name evidence="2" type="ORF">BaRGS_00013436</name>
</gene>
<evidence type="ECO:0000313" key="2">
    <source>
        <dbReference type="EMBL" id="KAK7495254.1"/>
    </source>
</evidence>
<proteinExistence type="predicted"/>
<reference evidence="2 3" key="1">
    <citation type="journal article" date="2023" name="Sci. Data">
        <title>Genome assembly of the Korean intertidal mud-creeper Batillaria attramentaria.</title>
        <authorList>
            <person name="Patra A.K."/>
            <person name="Ho P.T."/>
            <person name="Jun S."/>
            <person name="Lee S.J."/>
            <person name="Kim Y."/>
            <person name="Won Y.J."/>
        </authorList>
    </citation>
    <scope>NUCLEOTIDE SEQUENCE [LARGE SCALE GENOMIC DNA]</scope>
    <source>
        <strain evidence="2">Wonlab-2016</strain>
    </source>
</reference>
<evidence type="ECO:0000313" key="3">
    <source>
        <dbReference type="Proteomes" id="UP001519460"/>
    </source>
</evidence>
<protein>
    <submittedName>
        <fullName evidence="2">Uncharacterized protein</fullName>
    </submittedName>
</protein>
<organism evidence="2 3">
    <name type="scientific">Batillaria attramentaria</name>
    <dbReference type="NCBI Taxonomy" id="370345"/>
    <lineage>
        <taxon>Eukaryota</taxon>
        <taxon>Metazoa</taxon>
        <taxon>Spiralia</taxon>
        <taxon>Lophotrochozoa</taxon>
        <taxon>Mollusca</taxon>
        <taxon>Gastropoda</taxon>
        <taxon>Caenogastropoda</taxon>
        <taxon>Sorbeoconcha</taxon>
        <taxon>Cerithioidea</taxon>
        <taxon>Batillariidae</taxon>
        <taxon>Batillaria</taxon>
    </lineage>
</organism>